<comment type="caution">
    <text evidence="3">The sequence shown here is derived from an EMBL/GenBank/DDBJ whole genome shotgun (WGS) entry which is preliminary data.</text>
</comment>
<keyword evidence="4" id="KW-1185">Reference proteome</keyword>
<dbReference type="GeneID" id="87922241"/>
<proteinExistence type="predicted"/>
<keyword evidence="2" id="KW-1133">Transmembrane helix</keyword>
<dbReference type="AlphaFoldDB" id="A0AAE1LYI0"/>
<sequence length="111" mass="12102">MYRYLDPRAWLAQRWRHRYPAGSLAYWDGRTSLPPPAGPSAPSLRATQTEPASRHEDGQEALWTVRTGGGASHLRLRVVVFWAVYACAGAGIILASSNQGPQAAFHSRSAG</sequence>
<feature type="region of interest" description="Disordered" evidence="1">
    <location>
        <begin position="30"/>
        <end position="58"/>
    </location>
</feature>
<name>A0AAE1LYI0_9HYPO</name>
<organism evidence="3 4">
    <name type="scientific">Trichoderma aggressivum f. europaeum</name>
    <dbReference type="NCBI Taxonomy" id="173218"/>
    <lineage>
        <taxon>Eukaryota</taxon>
        <taxon>Fungi</taxon>
        <taxon>Dikarya</taxon>
        <taxon>Ascomycota</taxon>
        <taxon>Pezizomycotina</taxon>
        <taxon>Sordariomycetes</taxon>
        <taxon>Hypocreomycetidae</taxon>
        <taxon>Hypocreales</taxon>
        <taxon>Hypocreaceae</taxon>
        <taxon>Trichoderma</taxon>
    </lineage>
</organism>
<accession>A0AAE1LYI0</accession>
<keyword evidence="2" id="KW-0812">Transmembrane</keyword>
<evidence type="ECO:0000256" key="1">
    <source>
        <dbReference type="SAM" id="MobiDB-lite"/>
    </source>
</evidence>
<dbReference type="Proteomes" id="UP001273209">
    <property type="component" value="Unassembled WGS sequence"/>
</dbReference>
<feature type="transmembrane region" description="Helical" evidence="2">
    <location>
        <begin position="76"/>
        <end position="95"/>
    </location>
</feature>
<protein>
    <submittedName>
        <fullName evidence="3">Uncharacterized protein</fullName>
    </submittedName>
</protein>
<evidence type="ECO:0000313" key="4">
    <source>
        <dbReference type="Proteomes" id="UP001273209"/>
    </source>
</evidence>
<dbReference type="EMBL" id="JAWRVG010000034">
    <property type="protein sequence ID" value="KAK4067405.1"/>
    <property type="molecule type" value="Genomic_DNA"/>
</dbReference>
<evidence type="ECO:0000256" key="2">
    <source>
        <dbReference type="SAM" id="Phobius"/>
    </source>
</evidence>
<evidence type="ECO:0000313" key="3">
    <source>
        <dbReference type="EMBL" id="KAK4067405.1"/>
    </source>
</evidence>
<gene>
    <name evidence="3" type="ORF">Triagg1_7585</name>
</gene>
<keyword evidence="2" id="KW-0472">Membrane</keyword>
<dbReference type="RefSeq" id="XP_062753410.1">
    <property type="nucleotide sequence ID" value="XM_062902336.1"/>
</dbReference>
<reference evidence="3" key="1">
    <citation type="submission" date="2023-11" db="EMBL/GenBank/DDBJ databases">
        <title>The genome sequences of three competitors of mushroom-forming fungi.</title>
        <authorList>
            <person name="Beijen E."/>
            <person name="Ohm R.A."/>
        </authorList>
    </citation>
    <scope>NUCLEOTIDE SEQUENCE</scope>
    <source>
        <strain evidence="3">CBS 100526</strain>
    </source>
</reference>